<dbReference type="Gene3D" id="3.30.565.10">
    <property type="entry name" value="Histidine kinase-like ATPase, C-terminal domain"/>
    <property type="match status" value="1"/>
</dbReference>
<dbReference type="PROSITE" id="PS50894">
    <property type="entry name" value="HPT"/>
    <property type="match status" value="1"/>
</dbReference>
<dbReference type="SMART" id="SM00387">
    <property type="entry name" value="HATPase_c"/>
    <property type="match status" value="1"/>
</dbReference>
<dbReference type="InterPro" id="IPR001610">
    <property type="entry name" value="PAC"/>
</dbReference>
<reference evidence="22 23" key="1">
    <citation type="submission" date="2017-07" db="EMBL/GenBank/DDBJ databases">
        <title>Phylogenetic study on the rhizospheric bacterium Ochrobactrum sp. A44.</title>
        <authorList>
            <person name="Krzyzanowska D.M."/>
            <person name="Ossowicki A."/>
            <person name="Rajewska M."/>
            <person name="Maciag T."/>
            <person name="Kaczynski Z."/>
            <person name="Czerwicka M."/>
            <person name="Jafra S."/>
        </authorList>
    </citation>
    <scope>NUCLEOTIDE SEQUENCE [LARGE SCALE GENOMIC DNA]</scope>
    <source>
        <strain evidence="22 23">A44</strain>
    </source>
</reference>
<sequence length="1301" mass="142441">MAQSITLTTETMERWQRSLGTLVERIGADAVRVVRASPFGFEIILSLGEQAGSFSVGSGWDRLAAPLLEAVAGNARPLAVLRISPRVDYSGSPESEAGFDAYLGRSLYWPDGSLFAILDGLKRDRTPFLDQDISLLEHFARGMEDQLALLVTSHDHSRAVEELHAQQERISLAAEVVGMGIWDYNIDDDVLRCDATCYKIYGLDPAGGQMRGIADFKALVHPGDVDRITDERIAELATRTQDRHVDFRLIRPSGETRWITSATCMLHATETTPNRLVGVVIDITEARDAERKLKNSYDTLKRAERVAKVGSWLLTLETGAFTSSEMLNEMNGMDPAGPPLTPGDLQRMLSPESFDRVSAAIARCVETGEPYSIDAVHFRPDGSSFACNIRGEAIRDATGQIVALTGTVQDISEREDARAQLEALADNLPSGGIYRMERDAEHPGRFVYASAGIEMLLGSPIHEIVSEDYMLGASFDPSDRGLAIDAVADSETNLSEYDFRARHRKPDGNEIWLRFRAVPRRVGDKTVWDGLMLDVTRDMQISRQLQNAKEAAEAGERAKADFLAMMSHEIRTPMNTVIGMTRLVQQTDLSPKQRNYLDKIDLSAKALLSIINDVLDYSKIEAGMLALEDTEFELEEVLETISAVTAMRADEKGIEIAFSVAPDVPRRLRGDPFRLGQVLTNLVGNAIKFTEEGEIVVSVRLKNAGPAVSGASILAFSVRDTGIGIDPEQIAQLFRPFSQAESRTSRRYGGTGLGLAICRQLVDLMGGRIDVRSEPGRGSDFHFTISIRPASGKEEDLQTVPNSVLAGGRVLIVDDNASAREILSNMVGAFGMDPEVASSGAEGIDKLRHASQTGQPFEIVLMDWRMPEMDGLEAARRIREEENLPHLPAVLMVTAYGRDEVLQKVEQLHLQGLLIKPITESVSFNTLTEILAPSSMVVEAGTKPVGNRRQNDDPRILLAGRKVLVVDDNALNREVASDFLELVGIVVATATNGREAIEALENEAFDAVLMDVHMPVMDGIEATKAIRRRAKWSSLPIIALTAQARPEDRAIVEAAGMSEHLSKPIDEGHLYSVLISLLPGAMASLDRANTLDFGVGPYPAQTQLDMGAVRKRFGGNLQRIDRMLRGFLRDFKNAPEDFERLAAHPSGTQLAELAHLLKGAVGYLGAVSIQQNAGQLERAARQRDAAGGRILLEKVVKDLRLLLAEVASEVEKHAASEIDHAANDYDGTGPLIGQARALLLQGDYDAVKILEELAVWTTQPEHKAILEQVLVSFDDLRLEDAVTRLDRLSALLMANKGSDGQ</sequence>
<dbReference type="Gene3D" id="1.10.287.130">
    <property type="match status" value="1"/>
</dbReference>
<dbReference type="CDD" id="cd00082">
    <property type="entry name" value="HisKA"/>
    <property type="match status" value="1"/>
</dbReference>
<evidence type="ECO:0000313" key="22">
    <source>
        <dbReference type="EMBL" id="ASV84223.1"/>
    </source>
</evidence>
<dbReference type="PROSITE" id="PS50113">
    <property type="entry name" value="PAC"/>
    <property type="match status" value="2"/>
</dbReference>
<evidence type="ECO:0000256" key="11">
    <source>
        <dbReference type="ARBA" id="ARBA00022989"/>
    </source>
</evidence>
<keyword evidence="4" id="KW-1003">Cell membrane</keyword>
<evidence type="ECO:0000256" key="4">
    <source>
        <dbReference type="ARBA" id="ARBA00022475"/>
    </source>
</evidence>
<dbReference type="RefSeq" id="WP_095445004.1">
    <property type="nucleotide sequence ID" value="NZ_CP022603.1"/>
</dbReference>
<feature type="domain" description="PAC" evidence="20">
    <location>
        <begin position="243"/>
        <end position="295"/>
    </location>
</feature>
<keyword evidence="9" id="KW-0418">Kinase</keyword>
<dbReference type="Gene3D" id="2.10.70.100">
    <property type="match status" value="2"/>
</dbReference>
<evidence type="ECO:0000256" key="6">
    <source>
        <dbReference type="ARBA" id="ARBA00022679"/>
    </source>
</evidence>
<dbReference type="SMART" id="SM00388">
    <property type="entry name" value="HisKA"/>
    <property type="match status" value="1"/>
</dbReference>
<dbReference type="InterPro" id="IPR000014">
    <property type="entry name" value="PAS"/>
</dbReference>
<evidence type="ECO:0000256" key="7">
    <source>
        <dbReference type="ARBA" id="ARBA00022692"/>
    </source>
</evidence>
<dbReference type="FunFam" id="1.10.287.130:FF:000002">
    <property type="entry name" value="Two-component osmosensing histidine kinase"/>
    <property type="match status" value="1"/>
</dbReference>
<dbReference type="SUPFAM" id="SSF55874">
    <property type="entry name" value="ATPase domain of HSP90 chaperone/DNA topoisomerase II/histidine kinase"/>
    <property type="match status" value="1"/>
</dbReference>
<dbReference type="InterPro" id="IPR011006">
    <property type="entry name" value="CheY-like_superfamily"/>
</dbReference>
<dbReference type="Gene3D" id="3.40.50.2300">
    <property type="match status" value="2"/>
</dbReference>
<dbReference type="InterPro" id="IPR035965">
    <property type="entry name" value="PAS-like_dom_sf"/>
</dbReference>
<dbReference type="CDD" id="cd00130">
    <property type="entry name" value="PAS"/>
    <property type="match status" value="3"/>
</dbReference>
<name>A0A248UBR2_9HYPH</name>
<evidence type="ECO:0000256" key="8">
    <source>
        <dbReference type="ARBA" id="ARBA00022741"/>
    </source>
</evidence>
<feature type="domain" description="Response regulatory" evidence="19">
    <location>
        <begin position="809"/>
        <end position="931"/>
    </location>
</feature>
<dbReference type="InterPro" id="IPR003594">
    <property type="entry name" value="HATPase_dom"/>
</dbReference>
<dbReference type="SUPFAM" id="SSF47384">
    <property type="entry name" value="Homodimeric domain of signal transducing histidine kinase"/>
    <property type="match status" value="1"/>
</dbReference>
<evidence type="ECO:0000256" key="2">
    <source>
        <dbReference type="ARBA" id="ARBA00004651"/>
    </source>
</evidence>
<dbReference type="InterPro" id="IPR008207">
    <property type="entry name" value="Sig_transdc_His_kin_Hpt_dom"/>
</dbReference>
<evidence type="ECO:0000256" key="15">
    <source>
        <dbReference type="ARBA" id="ARBA00068150"/>
    </source>
</evidence>
<evidence type="ECO:0000259" key="18">
    <source>
        <dbReference type="PROSITE" id="PS50109"/>
    </source>
</evidence>
<dbReference type="PANTHER" id="PTHR45339">
    <property type="entry name" value="HYBRID SIGNAL TRANSDUCTION HISTIDINE KINASE J"/>
    <property type="match status" value="1"/>
</dbReference>
<feature type="domain" description="HPt" evidence="21">
    <location>
        <begin position="1116"/>
        <end position="1217"/>
    </location>
</feature>
<dbReference type="InterPro" id="IPR003661">
    <property type="entry name" value="HisK_dim/P_dom"/>
</dbReference>
<proteinExistence type="predicted"/>
<dbReference type="Pfam" id="PF02518">
    <property type="entry name" value="HATPase_c"/>
    <property type="match status" value="1"/>
</dbReference>
<dbReference type="EMBL" id="CP022603">
    <property type="protein sequence ID" value="ASV84223.1"/>
    <property type="molecule type" value="Genomic_DNA"/>
</dbReference>
<evidence type="ECO:0000259" key="21">
    <source>
        <dbReference type="PROSITE" id="PS50894"/>
    </source>
</evidence>
<feature type="modified residue" description="Phosphohistidine" evidence="16">
    <location>
        <position position="1155"/>
    </location>
</feature>
<dbReference type="InterPro" id="IPR005467">
    <property type="entry name" value="His_kinase_dom"/>
</dbReference>
<evidence type="ECO:0000256" key="5">
    <source>
        <dbReference type="ARBA" id="ARBA00022553"/>
    </source>
</evidence>
<dbReference type="SMART" id="SM00086">
    <property type="entry name" value="PAC"/>
    <property type="match status" value="3"/>
</dbReference>
<dbReference type="PANTHER" id="PTHR45339:SF1">
    <property type="entry name" value="HYBRID SIGNAL TRANSDUCTION HISTIDINE KINASE J"/>
    <property type="match status" value="1"/>
</dbReference>
<evidence type="ECO:0000259" key="20">
    <source>
        <dbReference type="PROSITE" id="PS50113"/>
    </source>
</evidence>
<dbReference type="SMART" id="SM00448">
    <property type="entry name" value="REC"/>
    <property type="match status" value="2"/>
</dbReference>
<dbReference type="InterPro" id="IPR013655">
    <property type="entry name" value="PAS_fold_3"/>
</dbReference>
<dbReference type="SUPFAM" id="SSF47226">
    <property type="entry name" value="Histidine-containing phosphotransfer domain, HPT domain"/>
    <property type="match status" value="1"/>
</dbReference>
<dbReference type="Pfam" id="PF01627">
    <property type="entry name" value="Hpt"/>
    <property type="match status" value="1"/>
</dbReference>
<feature type="domain" description="Histidine kinase" evidence="18">
    <location>
        <begin position="565"/>
        <end position="789"/>
    </location>
</feature>
<evidence type="ECO:0000313" key="23">
    <source>
        <dbReference type="Proteomes" id="UP000215256"/>
    </source>
</evidence>
<evidence type="ECO:0000256" key="13">
    <source>
        <dbReference type="ARBA" id="ARBA00023136"/>
    </source>
</evidence>
<dbReference type="PROSITE" id="PS50109">
    <property type="entry name" value="HIS_KIN"/>
    <property type="match status" value="1"/>
</dbReference>
<evidence type="ECO:0000256" key="3">
    <source>
        <dbReference type="ARBA" id="ARBA00012438"/>
    </source>
</evidence>
<comment type="subunit">
    <text evidence="14">At low DSF concentrations, interacts with RpfF.</text>
</comment>
<evidence type="ECO:0000256" key="14">
    <source>
        <dbReference type="ARBA" id="ARBA00064003"/>
    </source>
</evidence>
<dbReference type="InterPro" id="IPR004358">
    <property type="entry name" value="Sig_transdc_His_kin-like_C"/>
</dbReference>
<keyword evidence="10" id="KW-0067">ATP-binding</keyword>
<evidence type="ECO:0000256" key="17">
    <source>
        <dbReference type="PROSITE-ProRule" id="PRU00169"/>
    </source>
</evidence>
<dbReference type="Gene3D" id="3.30.450.20">
    <property type="entry name" value="PAS domain"/>
    <property type="match status" value="3"/>
</dbReference>
<dbReference type="Pfam" id="PF00512">
    <property type="entry name" value="HisKA"/>
    <property type="match status" value="1"/>
</dbReference>
<evidence type="ECO:0000256" key="16">
    <source>
        <dbReference type="PROSITE-ProRule" id="PRU00110"/>
    </source>
</evidence>
<keyword evidence="5 17" id="KW-0597">Phosphoprotein</keyword>
<feature type="modified residue" description="4-aspartylphosphate" evidence="17">
    <location>
        <position position="863"/>
    </location>
</feature>
<dbReference type="OrthoDB" id="9813151at2"/>
<dbReference type="InterPro" id="IPR000700">
    <property type="entry name" value="PAS-assoc_C"/>
</dbReference>
<dbReference type="Proteomes" id="UP000215256">
    <property type="component" value="Chromosome 2"/>
</dbReference>
<keyword evidence="7" id="KW-0812">Transmembrane</keyword>
<evidence type="ECO:0000259" key="19">
    <source>
        <dbReference type="PROSITE" id="PS50110"/>
    </source>
</evidence>
<dbReference type="CDD" id="cd17546">
    <property type="entry name" value="REC_hyHK_CKI1_RcsC-like"/>
    <property type="match status" value="2"/>
</dbReference>
<organism evidence="22 23">
    <name type="scientific">Ochrobactrum quorumnocens</name>
    <dbReference type="NCBI Taxonomy" id="271865"/>
    <lineage>
        <taxon>Bacteria</taxon>
        <taxon>Pseudomonadati</taxon>
        <taxon>Pseudomonadota</taxon>
        <taxon>Alphaproteobacteria</taxon>
        <taxon>Hyphomicrobiales</taxon>
        <taxon>Brucellaceae</taxon>
        <taxon>Brucella/Ochrobactrum group</taxon>
        <taxon>Ochrobactrum</taxon>
    </lineage>
</organism>
<feature type="domain" description="PAC" evidence="20">
    <location>
        <begin position="371"/>
        <end position="423"/>
    </location>
</feature>
<feature type="modified residue" description="4-aspartylphosphate" evidence="17">
    <location>
        <position position="1011"/>
    </location>
</feature>
<feature type="domain" description="Response regulatory" evidence="19">
    <location>
        <begin position="962"/>
        <end position="1078"/>
    </location>
</feature>
<protein>
    <recommendedName>
        <fullName evidence="15">Sensory/regulatory protein RpfC</fullName>
        <ecNumber evidence="3">2.7.13.3</ecNumber>
    </recommendedName>
</protein>
<dbReference type="NCBIfam" id="TIGR00229">
    <property type="entry name" value="sensory_box"/>
    <property type="match status" value="1"/>
</dbReference>
<evidence type="ECO:0000256" key="12">
    <source>
        <dbReference type="ARBA" id="ARBA00023012"/>
    </source>
</evidence>
<keyword evidence="12" id="KW-0902">Two-component regulatory system</keyword>
<dbReference type="PROSITE" id="PS50110">
    <property type="entry name" value="RESPONSE_REGULATORY"/>
    <property type="match status" value="2"/>
</dbReference>
<keyword evidence="8" id="KW-0547">Nucleotide-binding</keyword>
<dbReference type="Pfam" id="PF13426">
    <property type="entry name" value="PAS_9"/>
    <property type="match status" value="1"/>
</dbReference>
<dbReference type="GO" id="GO:0000155">
    <property type="term" value="F:phosphorelay sensor kinase activity"/>
    <property type="evidence" value="ECO:0007669"/>
    <property type="project" value="InterPro"/>
</dbReference>
<dbReference type="GO" id="GO:0005886">
    <property type="term" value="C:plasma membrane"/>
    <property type="evidence" value="ECO:0007669"/>
    <property type="project" value="UniProtKB-SubCell"/>
</dbReference>
<dbReference type="GO" id="GO:0005524">
    <property type="term" value="F:ATP binding"/>
    <property type="evidence" value="ECO:0007669"/>
    <property type="project" value="UniProtKB-KW"/>
</dbReference>
<evidence type="ECO:0000256" key="10">
    <source>
        <dbReference type="ARBA" id="ARBA00022840"/>
    </source>
</evidence>
<dbReference type="InterPro" id="IPR036097">
    <property type="entry name" value="HisK_dim/P_sf"/>
</dbReference>
<keyword evidence="13" id="KW-0472">Membrane</keyword>
<dbReference type="Gene3D" id="1.20.120.160">
    <property type="entry name" value="HPT domain"/>
    <property type="match status" value="1"/>
</dbReference>
<dbReference type="PRINTS" id="PR00344">
    <property type="entry name" value="BCTRLSENSOR"/>
</dbReference>
<dbReference type="InterPro" id="IPR036890">
    <property type="entry name" value="HATPase_C_sf"/>
</dbReference>
<dbReference type="InterPro" id="IPR036641">
    <property type="entry name" value="HPT_dom_sf"/>
</dbReference>
<dbReference type="FunFam" id="3.30.565.10:FF:000010">
    <property type="entry name" value="Sensor histidine kinase RcsC"/>
    <property type="match status" value="1"/>
</dbReference>
<comment type="subcellular location">
    <subcellularLocation>
        <location evidence="2">Cell membrane</location>
        <topology evidence="2">Multi-pass membrane protein</topology>
    </subcellularLocation>
</comment>
<keyword evidence="6" id="KW-0808">Transferase</keyword>
<dbReference type="Pfam" id="PF08447">
    <property type="entry name" value="PAS_3"/>
    <property type="match status" value="2"/>
</dbReference>
<keyword evidence="11" id="KW-1133">Transmembrane helix</keyword>
<dbReference type="SUPFAM" id="SSF55785">
    <property type="entry name" value="PYP-like sensor domain (PAS domain)"/>
    <property type="match status" value="3"/>
</dbReference>
<comment type="catalytic activity">
    <reaction evidence="1">
        <text>ATP + protein L-histidine = ADP + protein N-phospho-L-histidine.</text>
        <dbReference type="EC" id="2.7.13.3"/>
    </reaction>
</comment>
<dbReference type="EC" id="2.7.13.3" evidence="3"/>
<dbReference type="KEGG" id="och:CES85_5015"/>
<evidence type="ECO:0000256" key="9">
    <source>
        <dbReference type="ARBA" id="ARBA00022777"/>
    </source>
</evidence>
<dbReference type="CDD" id="cd16922">
    <property type="entry name" value="HATPase_EvgS-ArcB-TorS-like"/>
    <property type="match status" value="1"/>
</dbReference>
<gene>
    <name evidence="22" type="ORF">CES85_5015</name>
</gene>
<evidence type="ECO:0000256" key="1">
    <source>
        <dbReference type="ARBA" id="ARBA00000085"/>
    </source>
</evidence>
<dbReference type="InterPro" id="IPR001789">
    <property type="entry name" value="Sig_transdc_resp-reg_receiver"/>
</dbReference>
<dbReference type="Pfam" id="PF00072">
    <property type="entry name" value="Response_reg"/>
    <property type="match status" value="2"/>
</dbReference>
<accession>A0A248UBR2</accession>
<dbReference type="SUPFAM" id="SSF52172">
    <property type="entry name" value="CheY-like"/>
    <property type="match status" value="2"/>
</dbReference>